<reference evidence="1" key="1">
    <citation type="submission" date="2023-08" db="EMBL/GenBank/DDBJ databases">
        <title>Functional and genomic diversity of the sorghum phyllosphere microbiome.</title>
        <authorList>
            <person name="Shade A."/>
        </authorList>
    </citation>
    <scope>NUCLEOTIDE SEQUENCE</scope>
    <source>
        <strain evidence="1">SORGH_AS_0885</strain>
    </source>
</reference>
<organism evidence="1 2">
    <name type="scientific">Nocardioides zeae</name>
    <dbReference type="NCBI Taxonomy" id="1457234"/>
    <lineage>
        <taxon>Bacteria</taxon>
        <taxon>Bacillati</taxon>
        <taxon>Actinomycetota</taxon>
        <taxon>Actinomycetes</taxon>
        <taxon>Propionibacteriales</taxon>
        <taxon>Nocardioidaceae</taxon>
        <taxon>Nocardioides</taxon>
    </lineage>
</organism>
<evidence type="ECO:0000313" key="2">
    <source>
        <dbReference type="Proteomes" id="UP001261666"/>
    </source>
</evidence>
<dbReference type="Proteomes" id="UP001261666">
    <property type="component" value="Unassembled WGS sequence"/>
</dbReference>
<name>A0ACC6IEB4_9ACTN</name>
<gene>
    <name evidence="1" type="ORF">QE364_000706</name>
</gene>
<keyword evidence="2" id="KW-1185">Reference proteome</keyword>
<accession>A0ACC6IEB4</accession>
<sequence length="207" mass="23089">MRAVPKVVDAEQRRREVLDAVWRVVERDGIAGATVRAIALEAGASTAVVTHWFRNKDEVLRAALDLSHHRIAARRQRHLEGRTGRDALTEALRQMLPLDAERKLEMQIEITVWLRALTDDSSREVHLGSHDRSLRLLERLVEESMAAGELDASLDPRRTAEGLLAFVDGLGVDALVHPDRVSEERQLELLEDHLDRLAPASRGGAGS</sequence>
<proteinExistence type="predicted"/>
<comment type="caution">
    <text evidence="1">The sequence shown here is derived from an EMBL/GenBank/DDBJ whole genome shotgun (WGS) entry which is preliminary data.</text>
</comment>
<evidence type="ECO:0000313" key="1">
    <source>
        <dbReference type="EMBL" id="MDR6209014.1"/>
    </source>
</evidence>
<dbReference type="EMBL" id="JAVIZJ010000002">
    <property type="protein sequence ID" value="MDR6209014.1"/>
    <property type="molecule type" value="Genomic_DNA"/>
</dbReference>
<protein>
    <submittedName>
        <fullName evidence="1">AcrR family transcriptional regulator</fullName>
    </submittedName>
</protein>